<evidence type="ECO:0000313" key="2">
    <source>
        <dbReference type="EMBL" id="CAK7944877.1"/>
    </source>
</evidence>
<feature type="compositionally biased region" description="Basic and acidic residues" evidence="1">
    <location>
        <begin position="13"/>
        <end position="26"/>
    </location>
</feature>
<name>A0AAV1VET3_9STRA</name>
<reference evidence="2" key="1">
    <citation type="submission" date="2024-01" db="EMBL/GenBank/DDBJ databases">
        <authorList>
            <person name="Webb A."/>
        </authorList>
    </citation>
    <scope>NUCLEOTIDE SEQUENCE</scope>
    <source>
        <strain evidence="2">Pm1</strain>
    </source>
</reference>
<comment type="caution">
    <text evidence="2">The sequence shown here is derived from an EMBL/GenBank/DDBJ whole genome shotgun (WGS) entry which is preliminary data.</text>
</comment>
<feature type="region of interest" description="Disordered" evidence="1">
    <location>
        <begin position="1"/>
        <end position="149"/>
    </location>
</feature>
<sequence>MVRVPGSFGDSGFLRESRDEDVKIKTESGIGASAEVGTPQTREEKGSQDHHSFGRGYDGKKVKEEDHQADLEEKTQPPPEVPSWTTADRALQHDLPDGNSSVKTERSSSKTTAQPKARKHTRKLAWSKTKTAEPHRNKQEIKAEGQDVE</sequence>
<evidence type="ECO:0000313" key="3">
    <source>
        <dbReference type="Proteomes" id="UP001162060"/>
    </source>
</evidence>
<proteinExistence type="predicted"/>
<feature type="compositionally biased region" description="Basic and acidic residues" evidence="1">
    <location>
        <begin position="130"/>
        <end position="149"/>
    </location>
</feature>
<organism evidence="2 3">
    <name type="scientific">Peronospora matthiolae</name>
    <dbReference type="NCBI Taxonomy" id="2874970"/>
    <lineage>
        <taxon>Eukaryota</taxon>
        <taxon>Sar</taxon>
        <taxon>Stramenopiles</taxon>
        <taxon>Oomycota</taxon>
        <taxon>Peronosporomycetes</taxon>
        <taxon>Peronosporales</taxon>
        <taxon>Peronosporaceae</taxon>
        <taxon>Peronospora</taxon>
    </lineage>
</organism>
<dbReference type="EMBL" id="CAKLBY020000311">
    <property type="protein sequence ID" value="CAK7944877.1"/>
    <property type="molecule type" value="Genomic_DNA"/>
</dbReference>
<feature type="compositionally biased region" description="Basic residues" evidence="1">
    <location>
        <begin position="116"/>
        <end position="125"/>
    </location>
</feature>
<protein>
    <submittedName>
        <fullName evidence="2">Uncharacterized protein</fullName>
    </submittedName>
</protein>
<dbReference type="AlphaFoldDB" id="A0AAV1VET3"/>
<dbReference type="Proteomes" id="UP001162060">
    <property type="component" value="Unassembled WGS sequence"/>
</dbReference>
<evidence type="ECO:0000256" key="1">
    <source>
        <dbReference type="SAM" id="MobiDB-lite"/>
    </source>
</evidence>
<accession>A0AAV1VET3</accession>
<feature type="compositionally biased region" description="Basic and acidic residues" evidence="1">
    <location>
        <begin position="41"/>
        <end position="75"/>
    </location>
</feature>
<gene>
    <name evidence="2" type="ORF">PM001_LOCUS30027</name>
</gene>